<evidence type="ECO:0000313" key="5">
    <source>
        <dbReference type="EMBL" id="KJF77818.1"/>
    </source>
</evidence>
<dbReference type="Proteomes" id="UP000032582">
    <property type="component" value="Unassembled WGS sequence"/>
</dbReference>
<reference evidence="5 6" key="1">
    <citation type="submission" date="2015-02" db="EMBL/GenBank/DDBJ databases">
        <title>Whole genome shotgun sequencing of cultured foodborne pathogen.</title>
        <authorList>
            <person name="Timme R."/>
            <person name="Allard M.W."/>
            <person name="Strain E."/>
            <person name="Evans P.S."/>
            <person name="Brown E."/>
        </authorList>
    </citation>
    <scope>NUCLEOTIDE SEQUENCE [LARGE SCALE GENOMIC DNA]</scope>
    <source>
        <strain evidence="5 6">GCSL-TSO-24</strain>
    </source>
</reference>
<comment type="function">
    <text evidence="4">Interacts with the SecY protein in vivo. May bind preferentially to an uncomplexed state of SecY, thus functioning either as a chelating agent for excess SecY in the cell or as a regulatory factor that negatively controls the translocase function.</text>
</comment>
<comment type="similarity">
    <text evidence="4">Belongs to the Syd family.</text>
</comment>
<accession>A0A0D8LAP1</accession>
<dbReference type="GO" id="GO:0009898">
    <property type="term" value="C:cytoplasmic side of plasma membrane"/>
    <property type="evidence" value="ECO:0007669"/>
    <property type="project" value="InterPro"/>
</dbReference>
<evidence type="ECO:0000256" key="3">
    <source>
        <dbReference type="ARBA" id="ARBA00023136"/>
    </source>
</evidence>
<dbReference type="AlphaFoldDB" id="A0A0D8LAP1"/>
<dbReference type="EMBL" id="JZSH01000103">
    <property type="protein sequence ID" value="KJF77818.1"/>
    <property type="molecule type" value="Genomic_DNA"/>
</dbReference>
<dbReference type="InterPro" id="IPR009948">
    <property type="entry name" value="Syd"/>
</dbReference>
<evidence type="ECO:0000256" key="1">
    <source>
        <dbReference type="ARBA" id="ARBA00022475"/>
    </source>
</evidence>
<keyword evidence="3 4" id="KW-0472">Membrane</keyword>
<keyword evidence="2 4" id="KW-0997">Cell inner membrane</keyword>
<dbReference type="PATRIC" id="fig|582.24.peg.3238"/>
<evidence type="ECO:0000256" key="2">
    <source>
        <dbReference type="ARBA" id="ARBA00022519"/>
    </source>
</evidence>
<name>A0A0D8LAP1_MORMO</name>
<dbReference type="Gene3D" id="3.40.1580.20">
    <property type="entry name" value="Syd protein"/>
    <property type="match status" value="1"/>
</dbReference>
<dbReference type="HAMAP" id="MF_01104">
    <property type="entry name" value="Syd"/>
    <property type="match status" value="1"/>
</dbReference>
<keyword evidence="1 4" id="KW-1003">Cell membrane</keyword>
<comment type="caution">
    <text evidence="5">The sequence shown here is derived from an EMBL/GenBank/DDBJ whole genome shotgun (WGS) entry which is preliminary data.</text>
</comment>
<comment type="subcellular location">
    <subcellularLocation>
        <location evidence="4">Cell inner membrane</location>
        <topology evidence="4">Peripheral membrane protein</topology>
        <orientation evidence="4">Cytoplasmic side</orientation>
    </subcellularLocation>
    <text evidence="4">Loosely associated with the cytoplasmic side of the inner membrane, probably via SecY.</text>
</comment>
<evidence type="ECO:0000313" key="6">
    <source>
        <dbReference type="Proteomes" id="UP000032582"/>
    </source>
</evidence>
<gene>
    <name evidence="4" type="primary">syd</name>
    <name evidence="5" type="ORF">UA45_10295</name>
</gene>
<evidence type="ECO:0000256" key="4">
    <source>
        <dbReference type="HAMAP-Rule" id="MF_01104"/>
    </source>
</evidence>
<proteinExistence type="inferred from homology"/>
<dbReference type="NCBIfam" id="NF003439">
    <property type="entry name" value="PRK04968.1"/>
    <property type="match status" value="1"/>
</dbReference>
<dbReference type="InterPro" id="IPR038228">
    <property type="entry name" value="Syd_sf"/>
</dbReference>
<sequence length="183" mass="20786">MTRTVSQALHQFTRHYVGLWQEKTGLPPISHDLYGIPSPCIIRTGDECVYWEPAEFTADTHLQPVEKALDIQLHPDISEFYTQQFAGDMQAVFEDIQLSLVQVWSEDDFIRLQENLIGHLVTQRRLKLPPTQFIATLESEFDMISVCNLSGEVILETFGTTKRRMLAADTASFLSQLTAVCPV</sequence>
<protein>
    <recommendedName>
        <fullName evidence="4">Protein Syd</fullName>
    </recommendedName>
</protein>
<organism evidence="5 6">
    <name type="scientific">Morganella morganii</name>
    <name type="common">Proteus morganii</name>
    <dbReference type="NCBI Taxonomy" id="582"/>
    <lineage>
        <taxon>Bacteria</taxon>
        <taxon>Pseudomonadati</taxon>
        <taxon>Pseudomonadota</taxon>
        <taxon>Gammaproteobacteria</taxon>
        <taxon>Enterobacterales</taxon>
        <taxon>Morganellaceae</taxon>
        <taxon>Morganella</taxon>
    </lineage>
</organism>
<dbReference type="Pfam" id="PF07348">
    <property type="entry name" value="Syd"/>
    <property type="match status" value="1"/>
</dbReference>
<dbReference type="CDD" id="cd16323">
    <property type="entry name" value="Syd"/>
    <property type="match status" value="1"/>
</dbReference>